<dbReference type="SUPFAM" id="SSF159941">
    <property type="entry name" value="MM3350-like"/>
    <property type="match status" value="1"/>
</dbReference>
<gene>
    <name evidence="2" type="ORF">GJB61_17205</name>
</gene>
<sequence length="72" mass="8431">MKRAKINKVFHTPKQKLLLLFDYGDEWRIIVQYLGDAEVQPNEKLPLIMESKGEATDQYGGFEEDEEDEKTN</sequence>
<dbReference type="Proteomes" id="UP000463051">
    <property type="component" value="Unassembled WGS sequence"/>
</dbReference>
<accession>A0A7X2H8E0</accession>
<dbReference type="InterPro" id="IPR024047">
    <property type="entry name" value="MM3350-like_sf"/>
</dbReference>
<organism evidence="2 3">
    <name type="scientific">Paenibacillus monticola</name>
    <dbReference type="NCBI Taxonomy" id="2666075"/>
    <lineage>
        <taxon>Bacteria</taxon>
        <taxon>Bacillati</taxon>
        <taxon>Bacillota</taxon>
        <taxon>Bacilli</taxon>
        <taxon>Bacillales</taxon>
        <taxon>Paenibacillaceae</taxon>
        <taxon>Paenibacillus</taxon>
    </lineage>
</organism>
<dbReference type="EMBL" id="WJXB01000006">
    <property type="protein sequence ID" value="MRN54723.1"/>
    <property type="molecule type" value="Genomic_DNA"/>
</dbReference>
<feature type="region of interest" description="Disordered" evidence="1">
    <location>
        <begin position="49"/>
        <end position="72"/>
    </location>
</feature>
<reference evidence="2 3" key="1">
    <citation type="submission" date="2019-11" db="EMBL/GenBank/DDBJ databases">
        <title>Paenibacillus monticola sp. nov., a novel PGPR strain isolated from mountain sample in China.</title>
        <authorList>
            <person name="Zhao Q."/>
            <person name="Li H.-P."/>
            <person name="Zhang J.-L."/>
        </authorList>
    </citation>
    <scope>NUCLEOTIDE SEQUENCE [LARGE SCALE GENOMIC DNA]</scope>
    <source>
        <strain evidence="2 3">LC-T2</strain>
    </source>
</reference>
<dbReference type="Gene3D" id="3.10.290.30">
    <property type="entry name" value="MM3350-like"/>
    <property type="match status" value="1"/>
</dbReference>
<evidence type="ECO:0000313" key="3">
    <source>
        <dbReference type="Proteomes" id="UP000463051"/>
    </source>
</evidence>
<evidence type="ECO:0000256" key="1">
    <source>
        <dbReference type="SAM" id="MobiDB-lite"/>
    </source>
</evidence>
<proteinExistence type="predicted"/>
<evidence type="ECO:0000313" key="2">
    <source>
        <dbReference type="EMBL" id="MRN54723.1"/>
    </source>
</evidence>
<protein>
    <submittedName>
        <fullName evidence="2">Uncharacterized protein</fullName>
    </submittedName>
</protein>
<feature type="compositionally biased region" description="Acidic residues" evidence="1">
    <location>
        <begin position="62"/>
        <end position="72"/>
    </location>
</feature>
<dbReference type="RefSeq" id="WP_154120087.1">
    <property type="nucleotide sequence ID" value="NZ_WJXB01000006.1"/>
</dbReference>
<keyword evidence="3" id="KW-1185">Reference proteome</keyword>
<dbReference type="AlphaFoldDB" id="A0A7X2H8E0"/>
<comment type="caution">
    <text evidence="2">The sequence shown here is derived from an EMBL/GenBank/DDBJ whole genome shotgun (WGS) entry which is preliminary data.</text>
</comment>
<name>A0A7X2H8E0_9BACL</name>